<gene>
    <name evidence="5" type="ORF">Cantr_09052</name>
</gene>
<reference evidence="5 6" key="1">
    <citation type="submission" date="2018-06" db="EMBL/GenBank/DDBJ databases">
        <title>Whole genome sequencing of Candida tropicalis (genome annotated by CSBL at Korea University).</title>
        <authorList>
            <person name="Ahn J."/>
        </authorList>
    </citation>
    <scope>NUCLEOTIDE SEQUENCE [LARGE SCALE GENOMIC DNA]</scope>
    <source>
        <strain evidence="5 6">ATCC 20962</strain>
    </source>
</reference>
<evidence type="ECO:0000256" key="4">
    <source>
        <dbReference type="SAM" id="MobiDB-lite"/>
    </source>
</evidence>
<dbReference type="Proteomes" id="UP000253472">
    <property type="component" value="Unassembled WGS sequence"/>
</dbReference>
<evidence type="ECO:0000256" key="1">
    <source>
        <dbReference type="ARBA" id="ARBA00006640"/>
    </source>
</evidence>
<dbReference type="AlphaFoldDB" id="A0A367YAD0"/>
<dbReference type="PANTHER" id="PTHR41237">
    <property type="entry name" value="37S RIBOSOMAL PROTEIN MRP21, MITOCHONDRIAL"/>
    <property type="match status" value="1"/>
</dbReference>
<keyword evidence="3" id="KW-0687">Ribonucleoprotein</keyword>
<sequence length="211" mass="23970">MFRSVLGRNLIPRVSTCQPSQQILRTTFVRFISESNSKKSDEKGLKGLKNLMGDSTAGSKPTKSQRTKQSPSSKPAFDIDTLLKTSIPDKKQTLSNNVSTAFPSSFSLNEKFEFQEEGAPTPRDVARNMRVFGSASGRSVTVRSRNLPQAFNILNNTLTANRIRYLQKVQSRFTPPAKHRKNVRNARWRIHFKAKFKEMLGEVFDARRRGY</sequence>
<dbReference type="OrthoDB" id="2501249at2759"/>
<proteinExistence type="inferred from homology"/>
<evidence type="ECO:0000256" key="3">
    <source>
        <dbReference type="ARBA" id="ARBA00023274"/>
    </source>
</evidence>
<evidence type="ECO:0000256" key="2">
    <source>
        <dbReference type="ARBA" id="ARBA00022980"/>
    </source>
</evidence>
<dbReference type="EMBL" id="QLNQ01000025">
    <property type="protein sequence ID" value="RCK62804.1"/>
    <property type="molecule type" value="Genomic_DNA"/>
</dbReference>
<dbReference type="Pfam" id="PF01165">
    <property type="entry name" value="Ribosomal_S21"/>
    <property type="match status" value="1"/>
</dbReference>
<evidence type="ECO:0000313" key="5">
    <source>
        <dbReference type="EMBL" id="RCK62804.1"/>
    </source>
</evidence>
<feature type="compositionally biased region" description="Polar residues" evidence="4">
    <location>
        <begin position="56"/>
        <end position="73"/>
    </location>
</feature>
<dbReference type="GO" id="GO:0005763">
    <property type="term" value="C:mitochondrial small ribosomal subunit"/>
    <property type="evidence" value="ECO:0007669"/>
    <property type="project" value="TreeGrafter"/>
</dbReference>
<dbReference type="GO" id="GO:0003735">
    <property type="term" value="F:structural constituent of ribosome"/>
    <property type="evidence" value="ECO:0007669"/>
    <property type="project" value="InterPro"/>
</dbReference>
<dbReference type="InterPro" id="IPR052837">
    <property type="entry name" value="Mitoribosomal_bS21"/>
</dbReference>
<organism evidence="5 6">
    <name type="scientific">Candida viswanathii</name>
    <dbReference type="NCBI Taxonomy" id="5486"/>
    <lineage>
        <taxon>Eukaryota</taxon>
        <taxon>Fungi</taxon>
        <taxon>Dikarya</taxon>
        <taxon>Ascomycota</taxon>
        <taxon>Saccharomycotina</taxon>
        <taxon>Pichiomycetes</taxon>
        <taxon>Debaryomycetaceae</taxon>
        <taxon>Candida/Lodderomyces clade</taxon>
        <taxon>Candida</taxon>
    </lineage>
</organism>
<comment type="similarity">
    <text evidence="1">Belongs to the bacterial ribosomal protein bS21 family.</text>
</comment>
<accession>A0A367YAD0</accession>
<keyword evidence="2" id="KW-0689">Ribosomal protein</keyword>
<dbReference type="STRING" id="5486.A0A367YAD0"/>
<dbReference type="GO" id="GO:0070124">
    <property type="term" value="P:mitochondrial translational initiation"/>
    <property type="evidence" value="ECO:0007669"/>
    <property type="project" value="TreeGrafter"/>
</dbReference>
<feature type="region of interest" description="Disordered" evidence="4">
    <location>
        <begin position="39"/>
        <end position="76"/>
    </location>
</feature>
<dbReference type="PANTHER" id="PTHR41237:SF1">
    <property type="entry name" value="SMALL RIBOSOMAL SUBUNIT PROTEIN BS21M"/>
    <property type="match status" value="1"/>
</dbReference>
<name>A0A367YAD0_9ASCO</name>
<protein>
    <recommendedName>
        <fullName evidence="7">37S ribosomal protein MRP21, mitochondrial</fullName>
    </recommendedName>
</protein>
<evidence type="ECO:0008006" key="7">
    <source>
        <dbReference type="Google" id="ProtNLM"/>
    </source>
</evidence>
<comment type="caution">
    <text evidence="5">The sequence shown here is derived from an EMBL/GenBank/DDBJ whole genome shotgun (WGS) entry which is preliminary data.</text>
</comment>
<keyword evidence="6" id="KW-1185">Reference proteome</keyword>
<dbReference type="InterPro" id="IPR001911">
    <property type="entry name" value="Ribosomal_bS21"/>
</dbReference>
<evidence type="ECO:0000313" key="6">
    <source>
        <dbReference type="Proteomes" id="UP000253472"/>
    </source>
</evidence>